<feature type="transmembrane region" description="Helical" evidence="1">
    <location>
        <begin position="65"/>
        <end position="86"/>
    </location>
</feature>
<dbReference type="Proteomes" id="UP000435138">
    <property type="component" value="Unassembled WGS sequence"/>
</dbReference>
<accession>A0A6A8A695</accession>
<comment type="caution">
    <text evidence="3">The sequence shown here is derived from an EMBL/GenBank/DDBJ whole genome shotgun (WGS) entry which is preliminary data.</text>
</comment>
<name>A0A6A8A695_9HYPH</name>
<dbReference type="EMBL" id="WIXI01000040">
    <property type="protein sequence ID" value="MQY46359.1"/>
    <property type="molecule type" value="Genomic_DNA"/>
</dbReference>
<reference evidence="3 4" key="1">
    <citation type="submission" date="2019-11" db="EMBL/GenBank/DDBJ databases">
        <title>Genome analysis of Rhizobacterium cereale a novel genus and species isolated from maize roots in North Spain.</title>
        <authorList>
            <person name="Menendez E."/>
            <person name="Flores-Felix J.D."/>
            <person name="Ramirez-Bahena M.-H."/>
            <person name="Igual J.M."/>
            <person name="Garcia-Fraile P."/>
            <person name="Peix A."/>
            <person name="Velazquez E."/>
        </authorList>
    </citation>
    <scope>NUCLEOTIDE SEQUENCE [LARGE SCALE GENOMIC DNA]</scope>
    <source>
        <strain evidence="3 4">RZME27</strain>
    </source>
</reference>
<dbReference type="Pfam" id="PF20349">
    <property type="entry name" value="DUF6644"/>
    <property type="match status" value="1"/>
</dbReference>
<proteinExistence type="predicted"/>
<keyword evidence="1" id="KW-0812">Transmembrane</keyword>
<keyword evidence="1" id="KW-1133">Transmembrane helix</keyword>
<keyword evidence="1" id="KW-0472">Membrane</keyword>
<feature type="transmembrane region" description="Helical" evidence="1">
    <location>
        <begin position="131"/>
        <end position="153"/>
    </location>
</feature>
<protein>
    <submittedName>
        <fullName evidence="3">DUF2214 domain-containing protein</fullName>
    </submittedName>
</protein>
<keyword evidence="4" id="KW-1185">Reference proteome</keyword>
<gene>
    <name evidence="3" type="ORF">GAO09_09905</name>
</gene>
<sequence>MLSESLLAFENTALAASIRSSVSLYATINALHILGLAVLVGAVLTFDLRASGVWKVQRWRDGFEVAIPVAGFGLALAILTGVLLFAVRGTHYVTLPVFLMKMAILPIGFLNIVICHWLVRRSTKGLPSPAIRLCAFLSAAIWISALLMGRWIAFST</sequence>
<feature type="transmembrane region" description="Helical" evidence="1">
    <location>
        <begin position="98"/>
        <end position="119"/>
    </location>
</feature>
<evidence type="ECO:0000259" key="2">
    <source>
        <dbReference type="Pfam" id="PF20349"/>
    </source>
</evidence>
<feature type="transmembrane region" description="Helical" evidence="1">
    <location>
        <begin position="24"/>
        <end position="44"/>
    </location>
</feature>
<evidence type="ECO:0000313" key="3">
    <source>
        <dbReference type="EMBL" id="MQY46359.1"/>
    </source>
</evidence>
<organism evidence="3 4">
    <name type="scientific">Endobacterium cereale</name>
    <dbReference type="NCBI Taxonomy" id="2663029"/>
    <lineage>
        <taxon>Bacteria</taxon>
        <taxon>Pseudomonadati</taxon>
        <taxon>Pseudomonadota</taxon>
        <taxon>Alphaproteobacteria</taxon>
        <taxon>Hyphomicrobiales</taxon>
        <taxon>Rhizobiaceae</taxon>
        <taxon>Endobacterium</taxon>
    </lineage>
</organism>
<feature type="domain" description="DUF6644" evidence="2">
    <location>
        <begin position="23"/>
        <end position="155"/>
    </location>
</feature>
<evidence type="ECO:0000256" key="1">
    <source>
        <dbReference type="SAM" id="Phobius"/>
    </source>
</evidence>
<dbReference type="RefSeq" id="WP_153353841.1">
    <property type="nucleotide sequence ID" value="NZ_JAYKOO010000005.1"/>
</dbReference>
<dbReference type="AlphaFoldDB" id="A0A6A8A695"/>
<dbReference type="InterPro" id="IPR046586">
    <property type="entry name" value="DUF6644"/>
</dbReference>
<evidence type="ECO:0000313" key="4">
    <source>
        <dbReference type="Proteomes" id="UP000435138"/>
    </source>
</evidence>